<dbReference type="InterPro" id="IPR043502">
    <property type="entry name" value="DNA/RNA_pol_sf"/>
</dbReference>
<evidence type="ECO:0000259" key="1">
    <source>
        <dbReference type="Pfam" id="PF00078"/>
    </source>
</evidence>
<sequence>MESSLSDHKQLFLEVGKLTPVLNKRVQYAALDYDKLYENSVKSIDSVEDDYCSLEKHILENIELAKVMKTKVLNPPQKDWINKDILNKINLRNHLWKETKRKPTDENTKKLFEKERDGVQSMIKNTKKDYYHRLFHETYNKPKKMWELINTLAVNKVKNSCAPPNLVSNSNLITDGTEICNLFNSFFSSIGADLANKIPNEYHTNTENILMYGHNYVHDVTLNELKPCSANEIRMIIDNLDTNASAGIDGISTKAIKCLKELIVEKLVITINKCFKAGIFPDSLKVAKVNPIYKAASRSDSSNYRPISVLPVISKIFERLLYNRLSDHLTQKEFVIEEQYGFRPKSSTLTAAIDLVTKIKTQIDKKDIALGIFVDLKKAFDTILTKTIKSNLVLNIKTNKHNLRKQNKLKLITPRTNYGRKTILFEGVQLYNNLPESIKKCKSVETFKSKLKIHITASSDD</sequence>
<dbReference type="Proteomes" id="UP001549920">
    <property type="component" value="Unassembled WGS sequence"/>
</dbReference>
<dbReference type="PANTHER" id="PTHR47510:SF3">
    <property type="entry name" value="ENDO_EXONUCLEASE_PHOSPHATASE DOMAIN-CONTAINING PROTEIN"/>
    <property type="match status" value="1"/>
</dbReference>
<dbReference type="SUPFAM" id="SSF56672">
    <property type="entry name" value="DNA/RNA polymerases"/>
    <property type="match status" value="1"/>
</dbReference>
<dbReference type="InterPro" id="IPR000477">
    <property type="entry name" value="RT_dom"/>
</dbReference>
<gene>
    <name evidence="2" type="ORF">ABMA27_016975</name>
</gene>
<accession>A0ABR3GYH8</accession>
<organism evidence="2 3">
    <name type="scientific">Loxostege sticticalis</name>
    <name type="common">Beet webworm moth</name>
    <dbReference type="NCBI Taxonomy" id="481309"/>
    <lineage>
        <taxon>Eukaryota</taxon>
        <taxon>Metazoa</taxon>
        <taxon>Ecdysozoa</taxon>
        <taxon>Arthropoda</taxon>
        <taxon>Hexapoda</taxon>
        <taxon>Insecta</taxon>
        <taxon>Pterygota</taxon>
        <taxon>Neoptera</taxon>
        <taxon>Endopterygota</taxon>
        <taxon>Lepidoptera</taxon>
        <taxon>Glossata</taxon>
        <taxon>Ditrysia</taxon>
        <taxon>Pyraloidea</taxon>
        <taxon>Crambidae</taxon>
        <taxon>Pyraustinae</taxon>
        <taxon>Loxostege</taxon>
    </lineage>
</organism>
<name>A0ABR3GYH8_LOXSC</name>
<evidence type="ECO:0000313" key="2">
    <source>
        <dbReference type="EMBL" id="KAL0852556.1"/>
    </source>
</evidence>
<keyword evidence="3" id="KW-1185">Reference proteome</keyword>
<dbReference type="EMBL" id="JBEUOH010000064">
    <property type="protein sequence ID" value="KAL0852556.1"/>
    <property type="molecule type" value="Genomic_DNA"/>
</dbReference>
<proteinExistence type="predicted"/>
<protein>
    <recommendedName>
        <fullName evidence="1">Reverse transcriptase domain-containing protein</fullName>
    </recommendedName>
</protein>
<dbReference type="Pfam" id="PF00078">
    <property type="entry name" value="RVT_1"/>
    <property type="match status" value="1"/>
</dbReference>
<reference evidence="2 3" key="1">
    <citation type="submission" date="2024-06" db="EMBL/GenBank/DDBJ databases">
        <title>A chromosome-level genome assembly of beet webworm, Loxostege sticticalis.</title>
        <authorList>
            <person name="Zhang Y."/>
        </authorList>
    </citation>
    <scope>NUCLEOTIDE SEQUENCE [LARGE SCALE GENOMIC DNA]</scope>
    <source>
        <strain evidence="2">AQ026</strain>
        <tissue evidence="2">Whole body</tissue>
    </source>
</reference>
<comment type="caution">
    <text evidence="2">The sequence shown here is derived from an EMBL/GenBank/DDBJ whole genome shotgun (WGS) entry which is preliminary data.</text>
</comment>
<evidence type="ECO:0000313" key="3">
    <source>
        <dbReference type="Proteomes" id="UP001549920"/>
    </source>
</evidence>
<feature type="domain" description="Reverse transcriptase" evidence="1">
    <location>
        <begin position="301"/>
        <end position="386"/>
    </location>
</feature>
<dbReference type="PANTHER" id="PTHR47510">
    <property type="entry name" value="REVERSE TRANSCRIPTASE DOMAIN-CONTAINING PROTEIN"/>
    <property type="match status" value="1"/>
</dbReference>